<sequence length="161" mass="18891">MRITKTLVFLQSASFFVATISGYRVTHIAEESKAFSCSQKRIDEASIHKERMEAIDLLKHGRLTVILPKTLKSYFEANMETQPLMFDDDRQHHFYIYDIKSLWSHYRAEEYNYLLMTSLLFDDNYRLCAILTDESWNNHHDQGPVMWDGKKSIKSSCIIVA</sequence>
<feature type="signal peptide" evidence="1">
    <location>
        <begin position="1"/>
        <end position="22"/>
    </location>
</feature>
<evidence type="ECO:0000256" key="1">
    <source>
        <dbReference type="SAM" id="SignalP"/>
    </source>
</evidence>
<proteinExistence type="predicted"/>
<gene>
    <name evidence="2" type="ORF">BGHDH14_bgh04220</name>
</gene>
<dbReference type="AlphaFoldDB" id="N1JFE2"/>
<evidence type="ECO:0000313" key="2">
    <source>
        <dbReference type="EMBL" id="CCU76597.1"/>
    </source>
</evidence>
<feature type="chain" id="PRO_5004107481" evidence="1">
    <location>
        <begin position="23"/>
        <end position="161"/>
    </location>
</feature>
<dbReference type="PHI-base" id="PHI:2899"/>
<protein>
    <submittedName>
        <fullName evidence="2">CSEP0191 putative effector protein</fullName>
    </submittedName>
</protein>
<evidence type="ECO:0000313" key="3">
    <source>
        <dbReference type="Proteomes" id="UP000015441"/>
    </source>
</evidence>
<reference evidence="2 3" key="1">
    <citation type="journal article" date="2010" name="Science">
        <title>Genome expansion and gene loss in powdery mildew fungi reveal tradeoffs in extreme parasitism.</title>
        <authorList>
            <person name="Spanu P.D."/>
            <person name="Abbott J.C."/>
            <person name="Amselem J."/>
            <person name="Burgis T.A."/>
            <person name="Soanes D.M."/>
            <person name="Stueber K."/>
            <person name="Ver Loren van Themaat E."/>
            <person name="Brown J.K.M."/>
            <person name="Butcher S.A."/>
            <person name="Gurr S.J."/>
            <person name="Lebrun M.-H."/>
            <person name="Ridout C.J."/>
            <person name="Schulze-Lefert P."/>
            <person name="Talbot N.J."/>
            <person name="Ahmadinejad N."/>
            <person name="Ametz C."/>
            <person name="Barton G.R."/>
            <person name="Benjdia M."/>
            <person name="Bidzinski P."/>
            <person name="Bindschedler L.V."/>
            <person name="Both M."/>
            <person name="Brewer M.T."/>
            <person name="Cadle-Davidson L."/>
            <person name="Cadle-Davidson M.M."/>
            <person name="Collemare J."/>
            <person name="Cramer R."/>
            <person name="Frenkel O."/>
            <person name="Godfrey D."/>
            <person name="Harriman J."/>
            <person name="Hoede C."/>
            <person name="King B.C."/>
            <person name="Klages S."/>
            <person name="Kleemann J."/>
            <person name="Knoll D."/>
            <person name="Koti P.S."/>
            <person name="Kreplak J."/>
            <person name="Lopez-Ruiz F.J."/>
            <person name="Lu X."/>
            <person name="Maekawa T."/>
            <person name="Mahanil S."/>
            <person name="Micali C."/>
            <person name="Milgroom M.G."/>
            <person name="Montana G."/>
            <person name="Noir S."/>
            <person name="O'Connell R.J."/>
            <person name="Oberhaensli S."/>
            <person name="Parlange F."/>
            <person name="Pedersen C."/>
            <person name="Quesneville H."/>
            <person name="Reinhardt R."/>
            <person name="Rott M."/>
            <person name="Sacristan S."/>
            <person name="Schmidt S.M."/>
            <person name="Schoen M."/>
            <person name="Skamnioti P."/>
            <person name="Sommer H."/>
            <person name="Stephens A."/>
            <person name="Takahara H."/>
            <person name="Thordal-Christensen H."/>
            <person name="Vigouroux M."/>
            <person name="Wessling R."/>
            <person name="Wicker T."/>
            <person name="Panstruga R."/>
        </authorList>
    </citation>
    <scope>NUCLEOTIDE SEQUENCE [LARGE SCALE GENOMIC DNA]</scope>
    <source>
        <strain evidence="2">DH14</strain>
    </source>
</reference>
<dbReference type="EMBL" id="CAUH01002805">
    <property type="protein sequence ID" value="CCU76597.1"/>
    <property type="molecule type" value="Genomic_DNA"/>
</dbReference>
<dbReference type="InParanoid" id="N1JFE2"/>
<organism evidence="2 3">
    <name type="scientific">Blumeria graminis f. sp. hordei (strain DH14)</name>
    <name type="common">Barley powdery mildew</name>
    <name type="synonym">Oidium monilioides f. sp. hordei</name>
    <dbReference type="NCBI Taxonomy" id="546991"/>
    <lineage>
        <taxon>Eukaryota</taxon>
        <taxon>Fungi</taxon>
        <taxon>Dikarya</taxon>
        <taxon>Ascomycota</taxon>
        <taxon>Pezizomycotina</taxon>
        <taxon>Leotiomycetes</taxon>
        <taxon>Erysiphales</taxon>
        <taxon>Erysiphaceae</taxon>
        <taxon>Blumeria</taxon>
        <taxon>Blumeria hordei</taxon>
    </lineage>
</organism>
<comment type="caution">
    <text evidence="2">The sequence shown here is derived from an EMBL/GenBank/DDBJ whole genome shotgun (WGS) entry which is preliminary data.</text>
</comment>
<keyword evidence="1" id="KW-0732">Signal</keyword>
<accession>N1JFE2</accession>
<name>N1JFE2_BLUG1</name>
<dbReference type="Proteomes" id="UP000015441">
    <property type="component" value="Unassembled WGS sequence"/>
</dbReference>
<keyword evidence="3" id="KW-1185">Reference proteome</keyword>
<dbReference type="HOGENOM" id="CLU_127756_0_1_1"/>